<comment type="caution">
    <text evidence="3">The sequence shown here is derived from an EMBL/GenBank/DDBJ whole genome shotgun (WGS) entry which is preliminary data.</text>
</comment>
<dbReference type="RefSeq" id="WP_016836760.1">
    <property type="nucleotide sequence ID" value="NZ_JAAXPW010000001.1"/>
</dbReference>
<gene>
    <name evidence="3" type="ORF">HNR36_000254</name>
</gene>
<dbReference type="Pfam" id="PF02120">
    <property type="entry name" value="Flg_hook"/>
    <property type="match status" value="1"/>
</dbReference>
<accession>A0A840PPA3</accession>
<feature type="compositionally biased region" description="Acidic residues" evidence="1">
    <location>
        <begin position="392"/>
        <end position="403"/>
    </location>
</feature>
<dbReference type="CDD" id="cd17470">
    <property type="entry name" value="T3SS_Flik_C"/>
    <property type="match status" value="1"/>
</dbReference>
<keyword evidence="3" id="KW-0282">Flagellum</keyword>
<feature type="region of interest" description="Disordered" evidence="1">
    <location>
        <begin position="386"/>
        <end position="408"/>
    </location>
</feature>
<reference evidence="3 4" key="1">
    <citation type="submission" date="2020-08" db="EMBL/GenBank/DDBJ databases">
        <title>Genomic Encyclopedia of Type Strains, Phase IV (KMG-IV): sequencing the most valuable type-strain genomes for metagenomic binning, comparative biology and taxonomic classification.</title>
        <authorList>
            <person name="Goeker M."/>
        </authorList>
    </citation>
    <scope>NUCLEOTIDE SEQUENCE [LARGE SCALE GENOMIC DNA]</scope>
    <source>
        <strain evidence="3 4">DSM 10633</strain>
    </source>
</reference>
<sequence>MSIGMPFIISQSQSLGSIKGQQNVFKNKEGFSKFGDVFNKVVQSEEKMSSGIMETVEKEIQPLLKADSVEDIFDLLEIPNDEGLIILSQGEEEQVITIEELMSNIDDILTLLNMNTEQLNEIAQELLGEEVRIDNIWDFIHLVNHEQQSLNANVESQLLDKMTSILFGEENGLQRDVVKFLQVIKLAQLVGEQSQLKLEQQEQISNLKTFLLNIEKTIIKEMTTSTGKFSLENFQQVVVKQVKTEVDSNAHTTSNISLHQNSETKTITITLPNTNNGSQAESLVKQIESILQRSQISNSQGTTKLLLKLYPEHLGSIRIELVQRDGVISARLLASTALGKELLDSQIHQLKQAFVQQNIQLDRIDIQQSLQETDLRDQNLFNNMFKGQQQSEENDKDSEEQQDDEKLSFKEFLVNEEV</sequence>
<evidence type="ECO:0000313" key="4">
    <source>
        <dbReference type="Proteomes" id="UP000557217"/>
    </source>
</evidence>
<evidence type="ECO:0000256" key="1">
    <source>
        <dbReference type="SAM" id="MobiDB-lite"/>
    </source>
</evidence>
<dbReference type="InterPro" id="IPR038610">
    <property type="entry name" value="FliK-like_C_sf"/>
</dbReference>
<dbReference type="Proteomes" id="UP000557217">
    <property type="component" value="Unassembled WGS sequence"/>
</dbReference>
<name>A0A840PPA3_URETH</name>
<dbReference type="Gene3D" id="3.30.750.140">
    <property type="match status" value="1"/>
</dbReference>
<evidence type="ECO:0000259" key="2">
    <source>
        <dbReference type="Pfam" id="PF02120"/>
    </source>
</evidence>
<dbReference type="AlphaFoldDB" id="A0A840PPA3"/>
<feature type="domain" description="Flagellar hook-length control protein-like C-terminal" evidence="2">
    <location>
        <begin position="294"/>
        <end position="371"/>
    </location>
</feature>
<evidence type="ECO:0000313" key="3">
    <source>
        <dbReference type="EMBL" id="MBB5147873.1"/>
    </source>
</evidence>
<dbReference type="InterPro" id="IPR021136">
    <property type="entry name" value="Flagellar_hook_control-like_C"/>
</dbReference>
<keyword evidence="4" id="KW-1185">Reference proteome</keyword>
<proteinExistence type="predicted"/>
<organism evidence="3 4">
    <name type="scientific">Ureibacillus thermosphaericus</name>
    <dbReference type="NCBI Taxonomy" id="51173"/>
    <lineage>
        <taxon>Bacteria</taxon>
        <taxon>Bacillati</taxon>
        <taxon>Bacillota</taxon>
        <taxon>Bacilli</taxon>
        <taxon>Bacillales</taxon>
        <taxon>Caryophanaceae</taxon>
        <taxon>Ureibacillus</taxon>
    </lineage>
</organism>
<keyword evidence="3" id="KW-0969">Cilium</keyword>
<keyword evidence="3" id="KW-0966">Cell projection</keyword>
<protein>
    <submittedName>
        <fullName evidence="3">Flagellar hook-length control protein FliK</fullName>
    </submittedName>
</protein>
<dbReference type="EMBL" id="JACHGZ010000001">
    <property type="protein sequence ID" value="MBB5147873.1"/>
    <property type="molecule type" value="Genomic_DNA"/>
</dbReference>